<feature type="region of interest" description="Disordered" evidence="1">
    <location>
        <begin position="62"/>
        <end position="94"/>
    </location>
</feature>
<organism evidence="2">
    <name type="scientific">viral metagenome</name>
    <dbReference type="NCBI Taxonomy" id="1070528"/>
    <lineage>
        <taxon>unclassified sequences</taxon>
        <taxon>metagenomes</taxon>
        <taxon>organismal metagenomes</taxon>
    </lineage>
</organism>
<reference evidence="2" key="1">
    <citation type="journal article" date="2020" name="Nature">
        <title>Giant virus diversity and host interactions through global metagenomics.</title>
        <authorList>
            <person name="Schulz F."/>
            <person name="Roux S."/>
            <person name="Paez-Espino D."/>
            <person name="Jungbluth S."/>
            <person name="Walsh D.A."/>
            <person name="Denef V.J."/>
            <person name="McMahon K.D."/>
            <person name="Konstantinidis K.T."/>
            <person name="Eloe-Fadrosh E.A."/>
            <person name="Kyrpides N.C."/>
            <person name="Woyke T."/>
        </authorList>
    </citation>
    <scope>NUCLEOTIDE SEQUENCE</scope>
    <source>
        <strain evidence="2">GVMAG-S-ERX555907-94</strain>
    </source>
</reference>
<accession>A0A6C0KZ07</accession>
<feature type="compositionally biased region" description="Low complexity" evidence="1">
    <location>
        <begin position="67"/>
        <end position="83"/>
    </location>
</feature>
<evidence type="ECO:0000313" key="2">
    <source>
        <dbReference type="EMBL" id="QHU23205.1"/>
    </source>
</evidence>
<dbReference type="EMBL" id="MN741026">
    <property type="protein sequence ID" value="QHU23205.1"/>
    <property type="molecule type" value="Genomic_DNA"/>
</dbReference>
<feature type="compositionally biased region" description="Acidic residues" evidence="1">
    <location>
        <begin position="84"/>
        <end position="94"/>
    </location>
</feature>
<evidence type="ECO:0000256" key="1">
    <source>
        <dbReference type="SAM" id="MobiDB-lite"/>
    </source>
</evidence>
<proteinExistence type="predicted"/>
<dbReference type="AlphaFoldDB" id="A0A6C0KZ07"/>
<protein>
    <submittedName>
        <fullName evidence="2">Uncharacterized protein</fullName>
    </submittedName>
</protein>
<name>A0A6C0KZ07_9ZZZZ</name>
<sequence length="94" mass="10593">MITVRSFILSFMIIYSTKFILRRYSRLNIFHNGSFGRLRYLIDRSIGGINIPDSVVESPDIVLEPVSETSPSDNSDETTSSDNSELDIISDDDS</sequence>